<dbReference type="InterPro" id="IPR037143">
    <property type="entry name" value="4-PPantetheinyl_Trfase_dom_sf"/>
</dbReference>
<feature type="domain" description="4'-phosphopantetheinyl transferase N-terminal" evidence="4">
    <location>
        <begin position="40"/>
        <end position="116"/>
    </location>
</feature>
<keyword evidence="2" id="KW-0808">Transferase</keyword>
<comment type="similarity">
    <text evidence="1">Belongs to the P-Pant transferase superfamily. Gsp/Sfp/HetI/AcpT family.</text>
</comment>
<dbReference type="EMBL" id="BMYZ01000001">
    <property type="protein sequence ID" value="GGY61377.1"/>
    <property type="molecule type" value="Genomic_DNA"/>
</dbReference>
<sequence length="247" mass="28025">MVLIDIKFNVDFASQPSDDVDVWLLDLSEFSAKPHAEFAELVSSEELIRAQEFKINSAHFLATRAFLRQVLSLYTGIAAHDLLFARSEHGKPFLSNCASVHFNLSHCNTLAVLAVSKHGELGIDIETAGRRDFMKIAKRFFHESEFNALQNRPITERENLFYKYWTLKEAFFKATGGGISTGLDRIIFQFDQENISASLDAALNQQQRDWRFHQQLIAQDTLVALAVDSHHALKIQWLYGNPVVARG</sequence>
<organism evidence="5 6">
    <name type="scientific">Cellvibrio zantedeschiae</name>
    <dbReference type="NCBI Taxonomy" id="1237077"/>
    <lineage>
        <taxon>Bacteria</taxon>
        <taxon>Pseudomonadati</taxon>
        <taxon>Pseudomonadota</taxon>
        <taxon>Gammaproteobacteria</taxon>
        <taxon>Cellvibrionales</taxon>
        <taxon>Cellvibrionaceae</taxon>
        <taxon>Cellvibrio</taxon>
    </lineage>
</organism>
<dbReference type="Gene3D" id="3.90.470.20">
    <property type="entry name" value="4'-phosphopantetheinyl transferase domain"/>
    <property type="match status" value="2"/>
</dbReference>
<name>A0ABQ3API8_9GAMM</name>
<accession>A0ABQ3API8</accession>
<evidence type="ECO:0000256" key="2">
    <source>
        <dbReference type="ARBA" id="ARBA00022679"/>
    </source>
</evidence>
<keyword evidence="6" id="KW-1185">Reference proteome</keyword>
<dbReference type="SUPFAM" id="SSF56214">
    <property type="entry name" value="4'-phosphopantetheinyl transferase"/>
    <property type="match status" value="2"/>
</dbReference>
<protein>
    <recommendedName>
        <fullName evidence="7">4'-phosphopantetheinyl transferase domain-containing protein</fullName>
    </recommendedName>
</protein>
<dbReference type="InterPro" id="IPR008278">
    <property type="entry name" value="4-PPantetheinyl_Trfase_dom"/>
</dbReference>
<evidence type="ECO:0000313" key="6">
    <source>
        <dbReference type="Proteomes" id="UP000619761"/>
    </source>
</evidence>
<dbReference type="Pfam" id="PF01648">
    <property type="entry name" value="ACPS"/>
    <property type="match status" value="1"/>
</dbReference>
<dbReference type="PANTHER" id="PTHR12215">
    <property type="entry name" value="PHOSPHOPANTETHEINE TRANSFERASE"/>
    <property type="match status" value="1"/>
</dbReference>
<feature type="domain" description="4'-phosphopantetheinyl transferase" evidence="3">
    <location>
        <begin position="121"/>
        <end position="224"/>
    </location>
</feature>
<dbReference type="PANTHER" id="PTHR12215:SF10">
    <property type="entry name" value="L-AMINOADIPATE-SEMIALDEHYDE DEHYDROGENASE-PHOSPHOPANTETHEINYL TRANSFERASE"/>
    <property type="match status" value="1"/>
</dbReference>
<gene>
    <name evidence="5" type="ORF">GCM10011613_00960</name>
</gene>
<evidence type="ECO:0000259" key="4">
    <source>
        <dbReference type="Pfam" id="PF22624"/>
    </source>
</evidence>
<comment type="caution">
    <text evidence="5">The sequence shown here is derived from an EMBL/GenBank/DDBJ whole genome shotgun (WGS) entry which is preliminary data.</text>
</comment>
<reference evidence="6" key="1">
    <citation type="journal article" date="2019" name="Int. J. Syst. Evol. Microbiol.">
        <title>The Global Catalogue of Microorganisms (GCM) 10K type strain sequencing project: providing services to taxonomists for standard genome sequencing and annotation.</title>
        <authorList>
            <consortium name="The Broad Institute Genomics Platform"/>
            <consortium name="The Broad Institute Genome Sequencing Center for Infectious Disease"/>
            <person name="Wu L."/>
            <person name="Ma J."/>
        </authorList>
    </citation>
    <scope>NUCLEOTIDE SEQUENCE [LARGE SCALE GENOMIC DNA]</scope>
    <source>
        <strain evidence="6">KCTC 32239</strain>
    </source>
</reference>
<dbReference type="InterPro" id="IPR055066">
    <property type="entry name" value="AASDHPPT_N"/>
</dbReference>
<dbReference type="Pfam" id="PF22624">
    <property type="entry name" value="AASDHPPT_N"/>
    <property type="match status" value="1"/>
</dbReference>
<proteinExistence type="inferred from homology"/>
<dbReference type="InterPro" id="IPR050559">
    <property type="entry name" value="P-Pant_transferase_sf"/>
</dbReference>
<dbReference type="Proteomes" id="UP000619761">
    <property type="component" value="Unassembled WGS sequence"/>
</dbReference>
<evidence type="ECO:0000256" key="1">
    <source>
        <dbReference type="ARBA" id="ARBA00010990"/>
    </source>
</evidence>
<evidence type="ECO:0000313" key="5">
    <source>
        <dbReference type="EMBL" id="GGY61377.1"/>
    </source>
</evidence>
<evidence type="ECO:0000259" key="3">
    <source>
        <dbReference type="Pfam" id="PF01648"/>
    </source>
</evidence>
<evidence type="ECO:0008006" key="7">
    <source>
        <dbReference type="Google" id="ProtNLM"/>
    </source>
</evidence>